<feature type="compositionally biased region" description="Polar residues" evidence="1">
    <location>
        <begin position="449"/>
        <end position="469"/>
    </location>
</feature>
<feature type="compositionally biased region" description="Basic and acidic residues" evidence="1">
    <location>
        <begin position="483"/>
        <end position="640"/>
    </location>
</feature>
<name>A0A8H3GEE8_9AGAM</name>
<evidence type="ECO:0000313" key="3">
    <source>
        <dbReference type="Proteomes" id="UP000663888"/>
    </source>
</evidence>
<dbReference type="GO" id="GO:0000785">
    <property type="term" value="C:chromatin"/>
    <property type="evidence" value="ECO:0007669"/>
    <property type="project" value="TreeGrafter"/>
</dbReference>
<feature type="compositionally biased region" description="Basic and acidic residues" evidence="1">
    <location>
        <begin position="731"/>
        <end position="774"/>
    </location>
</feature>
<feature type="compositionally biased region" description="Pro residues" evidence="1">
    <location>
        <begin position="883"/>
        <end position="900"/>
    </location>
</feature>
<evidence type="ECO:0000256" key="1">
    <source>
        <dbReference type="SAM" id="MobiDB-lite"/>
    </source>
</evidence>
<reference evidence="2" key="1">
    <citation type="submission" date="2021-01" db="EMBL/GenBank/DDBJ databases">
        <authorList>
            <person name="Kaushik A."/>
        </authorList>
    </citation>
    <scope>NUCLEOTIDE SEQUENCE</scope>
    <source>
        <strain evidence="2">AG4-R118</strain>
    </source>
</reference>
<dbReference type="EMBL" id="CAJMWX010001029">
    <property type="protein sequence ID" value="CAE6445482.1"/>
    <property type="molecule type" value="Genomic_DNA"/>
</dbReference>
<dbReference type="PANTHER" id="PTHR43941:SF1">
    <property type="entry name" value="STRUCTURAL MAINTENANCE OF CHROMOSOMES PROTEIN 2"/>
    <property type="match status" value="1"/>
</dbReference>
<feature type="region of interest" description="Disordered" evidence="1">
    <location>
        <begin position="655"/>
        <end position="687"/>
    </location>
</feature>
<feature type="region of interest" description="Disordered" evidence="1">
    <location>
        <begin position="731"/>
        <end position="801"/>
    </location>
</feature>
<dbReference type="CDD" id="cd06503">
    <property type="entry name" value="ATP-synt_Fo_b"/>
    <property type="match status" value="1"/>
</dbReference>
<feature type="compositionally biased region" description="Low complexity" evidence="1">
    <location>
        <begin position="402"/>
        <end position="421"/>
    </location>
</feature>
<protein>
    <submittedName>
        <fullName evidence="2">Uncharacterized protein</fullName>
    </submittedName>
</protein>
<dbReference type="PANTHER" id="PTHR43941">
    <property type="entry name" value="STRUCTURAL MAINTENANCE OF CHROMOSOMES PROTEIN 2"/>
    <property type="match status" value="1"/>
</dbReference>
<comment type="caution">
    <text evidence="2">The sequence shown here is derived from an EMBL/GenBank/DDBJ whole genome shotgun (WGS) entry which is preliminary data.</text>
</comment>
<dbReference type="GO" id="GO:0000793">
    <property type="term" value="C:condensed chromosome"/>
    <property type="evidence" value="ECO:0007669"/>
    <property type="project" value="TreeGrafter"/>
</dbReference>
<accession>A0A8H3GEE8</accession>
<dbReference type="GO" id="GO:0007076">
    <property type="term" value="P:mitotic chromosome condensation"/>
    <property type="evidence" value="ECO:0007669"/>
    <property type="project" value="TreeGrafter"/>
</dbReference>
<feature type="region of interest" description="Disordered" evidence="1">
    <location>
        <begin position="233"/>
        <end position="640"/>
    </location>
</feature>
<dbReference type="GO" id="GO:0003682">
    <property type="term" value="F:chromatin binding"/>
    <property type="evidence" value="ECO:0007669"/>
    <property type="project" value="TreeGrafter"/>
</dbReference>
<evidence type="ECO:0000313" key="2">
    <source>
        <dbReference type="EMBL" id="CAE6445482.1"/>
    </source>
</evidence>
<dbReference type="Proteomes" id="UP000663888">
    <property type="component" value="Unassembled WGS sequence"/>
</dbReference>
<feature type="compositionally biased region" description="Polar residues" evidence="1">
    <location>
        <begin position="248"/>
        <end position="284"/>
    </location>
</feature>
<sequence length="939" mass="106717">MMPQNSRPDDFQFRLAQWILAQLKSERELETVAQQFSLLISQTQAQSVGDLYAHIGELIAQRAASAPIEGSKDHIRLCAELCYYLYSIHFEQQSSHSPRVVFIHERLFELCINSSSTKSTMQSASTQDSNESPSGLDAVLPSDDNMIAIEKNSQLLFHLFNFQLLSLAQISEYVFRVIEGCDASIHARLSGAMAGIRLLVGLFAGCSRGPWQKEANSFNKWVDQHSILDESQANGATDRGEEPRNLNIDGNNLTNKTISSLSNEGDSPFPGSNNVPIHSNQKGHSSQRHAHEEEEMNDMSGNNLGRPPRTPATSRAESPVDTRPEDNETALVVEMGRGNQETNSSDFLAGPLEGTCKPKDENTPCTSGATPTVVMSPLPTTTVPSTASFLSPAPKSSPPLPTLSHSPSTSTAPSTLLSDSLQPTTLQPPHASSPPSGNNVPASSPIDIQRSTDSAQTSGSGSAFESQVPSLLKAPNTETDEQMNERLVQEREEREKLAKEKEERERREREEMEERKRAEEAERQQRDEDERKAREEATRKAEEEQRLVEEARRKEELRAAERKAMEESKQKADEDRATRAREEAQRKAEENRRVNEEAKRKREELQAKMEAERKAKERKANEEATRRANEETEHKAKVDKMREEMEKLAKREAEIKAKRAREREARAEEERKKIERKAKEDKARVDKMREEMERMIKKEAELKAKKEAEHKAKVDKMREDMERIAQREAELRAEREREERREMERKAWEEEEAAKMRRQEEKRAQRMAERQAKKEAKRKAREAMSIEVPAPPEAPPQGYSDEDYDFLLLNYYPHMYAGDLSEHPMPIYSRSSTSLSHRGRGRPYTLSMSRNPRSRQFYSIDDTSPGKRPRPPSPSLSNFPELPSGPPRSPTISPRPPTSPPKFHRVLRLETAQQKNERLAKEEREGVTAAKQEIQKGRR</sequence>
<proteinExistence type="predicted"/>
<dbReference type="AlphaFoldDB" id="A0A8H3GEE8"/>
<dbReference type="GO" id="GO:0000796">
    <property type="term" value="C:condensin complex"/>
    <property type="evidence" value="ECO:0007669"/>
    <property type="project" value="TreeGrafter"/>
</dbReference>
<feature type="compositionally biased region" description="Polar residues" evidence="1">
    <location>
        <begin position="433"/>
        <end position="442"/>
    </location>
</feature>
<feature type="compositionally biased region" description="Basic and acidic residues" evidence="1">
    <location>
        <begin position="915"/>
        <end position="926"/>
    </location>
</feature>
<feature type="region of interest" description="Disordered" evidence="1">
    <location>
        <begin position="819"/>
        <end position="939"/>
    </location>
</feature>
<organism evidence="2 3">
    <name type="scientific">Rhizoctonia solani</name>
    <dbReference type="NCBI Taxonomy" id="456999"/>
    <lineage>
        <taxon>Eukaryota</taxon>
        <taxon>Fungi</taxon>
        <taxon>Dikarya</taxon>
        <taxon>Basidiomycota</taxon>
        <taxon>Agaricomycotina</taxon>
        <taxon>Agaricomycetes</taxon>
        <taxon>Cantharellales</taxon>
        <taxon>Ceratobasidiaceae</taxon>
        <taxon>Rhizoctonia</taxon>
    </lineage>
</organism>
<feature type="compositionally biased region" description="Polar residues" evidence="1">
    <location>
        <begin position="846"/>
        <end position="857"/>
    </location>
</feature>
<gene>
    <name evidence="2" type="ORF">RDB_LOCUS57665</name>
</gene>